<protein>
    <submittedName>
        <fullName evidence="2">Flp pilus assembly protein CpaB</fullName>
    </submittedName>
</protein>
<dbReference type="EMBL" id="WTYK01000004">
    <property type="protein sequence ID" value="MXP41621.1"/>
    <property type="molecule type" value="Genomic_DNA"/>
</dbReference>
<dbReference type="Pfam" id="PF16976">
    <property type="entry name" value="RcpC"/>
    <property type="match status" value="1"/>
</dbReference>
<sequence>MERRNLIIVGVAVVLGLMAVYFANAWFSGVEQRQERVAEEQQLVRVAVANQDLQFGSPLTRDNVRVANWPADSVPQGAYRDSEFDRLLSGGNVAIRPIARGEPILLSRISERAVLSANIPEGMRAVTVPVDAVSGVAGFVTPGDVVDVMLTRQMPGEGASGDDKMVSIILESVPVLAIDLRADEQNSEAAVGRTATLQATPRDAQKLVLATQVGRLSLALRNIESLDNGSRATVTTRDLGGGYYIRGRSSAPVQQVQTVRASAPAVAGTAASAAAPAPRRPSGPTMVVVRGVDTTNEEVQRYGS</sequence>
<evidence type="ECO:0000313" key="2">
    <source>
        <dbReference type="EMBL" id="MXP41621.1"/>
    </source>
</evidence>
<dbReference type="InterPro" id="IPR031571">
    <property type="entry name" value="RcpC_dom"/>
</dbReference>
<dbReference type="Proteomes" id="UP000469159">
    <property type="component" value="Unassembled WGS sequence"/>
</dbReference>
<dbReference type="OrthoDB" id="163768at2"/>
<gene>
    <name evidence="2" type="primary">cpaB</name>
    <name evidence="2" type="ORF">GRI75_08195</name>
</gene>
<evidence type="ECO:0000313" key="3">
    <source>
        <dbReference type="Proteomes" id="UP000469159"/>
    </source>
</evidence>
<dbReference type="RefSeq" id="WP_160746477.1">
    <property type="nucleotide sequence ID" value="NZ_WTYK01000004.1"/>
</dbReference>
<dbReference type="CDD" id="cd11614">
    <property type="entry name" value="SAF_CpaB_FlgA_like"/>
    <property type="match status" value="1"/>
</dbReference>
<dbReference type="InterPro" id="IPR017592">
    <property type="entry name" value="Pilus_assmbl_Flp-typ_CpaB"/>
</dbReference>
<proteinExistence type="predicted"/>
<organism evidence="2 3">
    <name type="scientific">Croceibacterium soli</name>
    <dbReference type="NCBI Taxonomy" id="1739690"/>
    <lineage>
        <taxon>Bacteria</taxon>
        <taxon>Pseudomonadati</taxon>
        <taxon>Pseudomonadota</taxon>
        <taxon>Alphaproteobacteria</taxon>
        <taxon>Sphingomonadales</taxon>
        <taxon>Erythrobacteraceae</taxon>
        <taxon>Croceibacterium</taxon>
    </lineage>
</organism>
<comment type="caution">
    <text evidence="2">The sequence shown here is derived from an EMBL/GenBank/DDBJ whole genome shotgun (WGS) entry which is preliminary data.</text>
</comment>
<dbReference type="NCBIfam" id="TIGR03177">
    <property type="entry name" value="pilus_cpaB"/>
    <property type="match status" value="1"/>
</dbReference>
<name>A0A6I4US52_9SPHN</name>
<dbReference type="SMART" id="SM00858">
    <property type="entry name" value="SAF"/>
    <property type="match status" value="1"/>
</dbReference>
<keyword evidence="3" id="KW-1185">Reference proteome</keyword>
<dbReference type="Pfam" id="PF08666">
    <property type="entry name" value="SAF"/>
    <property type="match status" value="1"/>
</dbReference>
<feature type="domain" description="SAF" evidence="1">
    <location>
        <begin position="44"/>
        <end position="110"/>
    </location>
</feature>
<dbReference type="InterPro" id="IPR013974">
    <property type="entry name" value="SAF"/>
</dbReference>
<evidence type="ECO:0000259" key="1">
    <source>
        <dbReference type="SMART" id="SM00858"/>
    </source>
</evidence>
<reference evidence="2 3" key="1">
    <citation type="submission" date="2019-12" db="EMBL/GenBank/DDBJ databases">
        <title>Genomic-based taxomic classification of the family Erythrobacteraceae.</title>
        <authorList>
            <person name="Xu L."/>
        </authorList>
    </citation>
    <scope>NUCLEOTIDE SEQUENCE [LARGE SCALE GENOMIC DNA]</scope>
    <source>
        <strain evidence="2 3">MCCC 1K02066</strain>
    </source>
</reference>
<dbReference type="AlphaFoldDB" id="A0A6I4US52"/>
<accession>A0A6I4US52</accession>